<evidence type="ECO:0000256" key="3">
    <source>
        <dbReference type="SAM" id="MobiDB-lite"/>
    </source>
</evidence>
<evidence type="ECO:0000259" key="4">
    <source>
        <dbReference type="PROSITE" id="PS50102"/>
    </source>
</evidence>
<evidence type="ECO:0000313" key="6">
    <source>
        <dbReference type="Proteomes" id="UP001600064"/>
    </source>
</evidence>
<dbReference type="InterPro" id="IPR050374">
    <property type="entry name" value="RRT5_SRSF_SR"/>
</dbReference>
<feature type="region of interest" description="Disordered" evidence="3">
    <location>
        <begin position="388"/>
        <end position="494"/>
    </location>
</feature>
<name>A0ABR4DMW9_9PEZI</name>
<keyword evidence="6" id="KW-1185">Reference proteome</keyword>
<evidence type="ECO:0000256" key="2">
    <source>
        <dbReference type="PROSITE-ProRule" id="PRU00176"/>
    </source>
</evidence>
<proteinExistence type="predicted"/>
<dbReference type="InterPro" id="IPR000504">
    <property type="entry name" value="RRM_dom"/>
</dbReference>
<dbReference type="InterPro" id="IPR012677">
    <property type="entry name" value="Nucleotide-bd_a/b_plait_sf"/>
</dbReference>
<dbReference type="RefSeq" id="XP_070870168.1">
    <property type="nucleotide sequence ID" value="XM_071014500.1"/>
</dbReference>
<protein>
    <recommendedName>
        <fullName evidence="4">RRM domain-containing protein</fullName>
    </recommendedName>
</protein>
<dbReference type="Pfam" id="PF00076">
    <property type="entry name" value="RRM_1"/>
    <property type="match status" value="1"/>
</dbReference>
<dbReference type="Gene3D" id="3.30.70.330">
    <property type="match status" value="2"/>
</dbReference>
<feature type="domain" description="RRM" evidence="4">
    <location>
        <begin position="302"/>
        <end position="376"/>
    </location>
</feature>
<dbReference type="SMART" id="SM00360">
    <property type="entry name" value="RRM"/>
    <property type="match status" value="2"/>
</dbReference>
<accession>A0ABR4DMW9</accession>
<dbReference type="EMBL" id="JAZGUE010000001">
    <property type="protein sequence ID" value="KAL2271444.1"/>
    <property type="molecule type" value="Genomic_DNA"/>
</dbReference>
<dbReference type="Proteomes" id="UP001600064">
    <property type="component" value="Unassembled WGS sequence"/>
</dbReference>
<dbReference type="SUPFAM" id="SSF54928">
    <property type="entry name" value="RNA-binding domain, RBD"/>
    <property type="match status" value="2"/>
</dbReference>
<dbReference type="GeneID" id="98129144"/>
<reference evidence="5 6" key="1">
    <citation type="journal article" date="2024" name="Commun. Biol.">
        <title>Comparative genomic analysis of thermophilic fungi reveals convergent evolutionary adaptations and gene losses.</title>
        <authorList>
            <person name="Steindorff A.S."/>
            <person name="Aguilar-Pontes M.V."/>
            <person name="Robinson A.J."/>
            <person name="Andreopoulos B."/>
            <person name="LaButti K."/>
            <person name="Kuo A."/>
            <person name="Mondo S."/>
            <person name="Riley R."/>
            <person name="Otillar R."/>
            <person name="Haridas S."/>
            <person name="Lipzen A."/>
            <person name="Grimwood J."/>
            <person name="Schmutz J."/>
            <person name="Clum A."/>
            <person name="Reid I.D."/>
            <person name="Moisan M.C."/>
            <person name="Butler G."/>
            <person name="Nguyen T.T.M."/>
            <person name="Dewar K."/>
            <person name="Conant G."/>
            <person name="Drula E."/>
            <person name="Henrissat B."/>
            <person name="Hansel C."/>
            <person name="Singer S."/>
            <person name="Hutchinson M.I."/>
            <person name="de Vries R.P."/>
            <person name="Natvig D.O."/>
            <person name="Powell A.J."/>
            <person name="Tsang A."/>
            <person name="Grigoriev I.V."/>
        </authorList>
    </citation>
    <scope>NUCLEOTIDE SEQUENCE [LARGE SCALE GENOMIC DNA]</scope>
    <source>
        <strain evidence="5 6">ATCC 22073</strain>
    </source>
</reference>
<evidence type="ECO:0000313" key="5">
    <source>
        <dbReference type="EMBL" id="KAL2271444.1"/>
    </source>
</evidence>
<feature type="compositionally biased region" description="Gly residues" evidence="3">
    <location>
        <begin position="428"/>
        <end position="443"/>
    </location>
</feature>
<dbReference type="PANTHER" id="PTHR23003">
    <property type="entry name" value="RNA RECOGNITION MOTIF RRM DOMAIN CONTAINING PROTEIN"/>
    <property type="match status" value="1"/>
</dbReference>
<dbReference type="InterPro" id="IPR035979">
    <property type="entry name" value="RBD_domain_sf"/>
</dbReference>
<organism evidence="5 6">
    <name type="scientific">Remersonia thermophila</name>
    <dbReference type="NCBI Taxonomy" id="72144"/>
    <lineage>
        <taxon>Eukaryota</taxon>
        <taxon>Fungi</taxon>
        <taxon>Dikarya</taxon>
        <taxon>Ascomycota</taxon>
        <taxon>Pezizomycotina</taxon>
        <taxon>Sordariomycetes</taxon>
        <taxon>Sordariomycetidae</taxon>
        <taxon>Sordariales</taxon>
        <taxon>Sordariales incertae sedis</taxon>
        <taxon>Remersonia</taxon>
    </lineage>
</organism>
<sequence>MYRRESHAKTLQAFTVKPGPETGLYYILVANLAHKTTWKDLKAFASQACEVDHAEVYPPTSGFVRVRGRTNFEKAFKFLDGNTLEYRALQADARNLTQPTVVKLQPTDYHAVSILRGEEGRLVPEDDDFAIEAAGGGGHPFAFAQGASPAFNALSQMDPWGYATPRCFLPDGCQALAVATSSPRAYAVTTASQDWMLTTAAGAPQPVMYSSLAGPVASLAPSSPSVAFQLDPPSACYATESAYDAGHGPYAVFAQQPPLASETTAYGADVGYFSARFSALSLGADAYHPAKPEQPQERPQGRELLLLHLPRDRRSEPAVLSLLARHAAAAADAVDKVRLPTNNSGRSRGAAYVTFASAEMARAAAKALDGREVGSGAVALRAKVLGAEEGGDRGGGGSRSRQQQRPGSGGAGGASRKKAAKVASSPMGGSGASGGRVAGPESGGGEKRKKAREEPPVIVDGSGGRRQREAAPVVVDGSARNKGSGGDGHRSGRR</sequence>
<keyword evidence="1 2" id="KW-0694">RNA-binding</keyword>
<comment type="caution">
    <text evidence="5">The sequence shown here is derived from an EMBL/GenBank/DDBJ whole genome shotgun (WGS) entry which is preliminary data.</text>
</comment>
<dbReference type="PROSITE" id="PS50102">
    <property type="entry name" value="RRM"/>
    <property type="match status" value="1"/>
</dbReference>
<gene>
    <name evidence="5" type="ORF">VTJ83DRAFT_815</name>
</gene>
<evidence type="ECO:0000256" key="1">
    <source>
        <dbReference type="ARBA" id="ARBA00022884"/>
    </source>
</evidence>